<comment type="caution">
    <text evidence="1">The sequence shown here is derived from an EMBL/GenBank/DDBJ whole genome shotgun (WGS) entry which is preliminary data.</text>
</comment>
<proteinExistence type="predicted"/>
<keyword evidence="2" id="KW-1185">Reference proteome</keyword>
<dbReference type="EMBL" id="JAWDJW010002082">
    <property type="protein sequence ID" value="KAK3078231.1"/>
    <property type="molecule type" value="Genomic_DNA"/>
</dbReference>
<protein>
    <submittedName>
        <fullName evidence="1">Uncharacterized protein</fullName>
    </submittedName>
</protein>
<evidence type="ECO:0000313" key="1">
    <source>
        <dbReference type="EMBL" id="KAK3078231.1"/>
    </source>
</evidence>
<name>A0ACC3DNQ1_9PEZI</name>
<gene>
    <name evidence="1" type="ORF">LTS18_008106</name>
</gene>
<feature type="non-terminal residue" evidence="1">
    <location>
        <position position="1"/>
    </location>
</feature>
<reference evidence="1" key="1">
    <citation type="submission" date="2024-09" db="EMBL/GenBank/DDBJ databases">
        <title>Black Yeasts Isolated from many extreme environments.</title>
        <authorList>
            <person name="Coleine C."/>
            <person name="Stajich J.E."/>
            <person name="Selbmann L."/>
        </authorList>
    </citation>
    <scope>NUCLEOTIDE SEQUENCE</scope>
    <source>
        <strain evidence="1">CCFEE 5737</strain>
    </source>
</reference>
<dbReference type="Proteomes" id="UP001186974">
    <property type="component" value="Unassembled WGS sequence"/>
</dbReference>
<evidence type="ECO:0000313" key="2">
    <source>
        <dbReference type="Proteomes" id="UP001186974"/>
    </source>
</evidence>
<accession>A0ACC3DNQ1</accession>
<organism evidence="1 2">
    <name type="scientific">Coniosporium uncinatum</name>
    <dbReference type="NCBI Taxonomy" id="93489"/>
    <lineage>
        <taxon>Eukaryota</taxon>
        <taxon>Fungi</taxon>
        <taxon>Dikarya</taxon>
        <taxon>Ascomycota</taxon>
        <taxon>Pezizomycotina</taxon>
        <taxon>Dothideomycetes</taxon>
        <taxon>Dothideomycetes incertae sedis</taxon>
        <taxon>Coniosporium</taxon>
    </lineage>
</organism>
<sequence>PVDGLDKETAADEPDGADDKVLVGKLMPMLLASESSDEIWGSADALTGRSAMMLLRIEAAEEAWEAPAFRVEDGDPEVVSEIAPGEDAPDDEATTVEDATGKPAGRLMPMLLARERIDEICGSVDALAGRSAMILLRTEAAEEAWETAGALFEGAVSCPDADDDDSPGRGAPTDEEPAVGEASGKLIPMLLASERIDDICGSVDALAGKSAMMLLRTEAADEACEAAGPLVGIAVIDPDGNTGTPIDGEMPVGAATDGLSGSCGRMELTTPRRDERAGSMMALGKAELNELIWDSRDDSCETGAALMGPWLEDGLMKGVVVGPADETPGKMPERMLLAADSNEDIGAAEPALSGKLDGDTGIVKDETAGPDPEIEEVRAGAALL</sequence>